<keyword evidence="9" id="KW-0418">Kinase</keyword>
<dbReference type="AlphaFoldDB" id="A0A840I048"/>
<keyword evidence="10" id="KW-0067">ATP-binding</keyword>
<dbReference type="InterPro" id="IPR011495">
    <property type="entry name" value="Sig_transdc_His_kin_sub2_dim/P"/>
</dbReference>
<organism evidence="13 14">
    <name type="scientific">Parvularcula dongshanensis</name>
    <dbReference type="NCBI Taxonomy" id="1173995"/>
    <lineage>
        <taxon>Bacteria</taxon>
        <taxon>Pseudomonadati</taxon>
        <taxon>Pseudomonadota</taxon>
        <taxon>Alphaproteobacteria</taxon>
        <taxon>Parvularculales</taxon>
        <taxon>Parvularculaceae</taxon>
        <taxon>Parvularcula</taxon>
    </lineage>
</organism>
<evidence type="ECO:0000256" key="9">
    <source>
        <dbReference type="ARBA" id="ARBA00022777"/>
    </source>
</evidence>
<keyword evidence="5" id="KW-0288">FMN</keyword>
<accession>A0A840I048</accession>
<dbReference type="InterPro" id="IPR011102">
    <property type="entry name" value="Sig_transdc_His_kinase_HWE"/>
</dbReference>
<comment type="catalytic activity">
    <reaction evidence="1">
        <text>ATP + protein L-histidine = ADP + protein N-phospho-L-histidine.</text>
        <dbReference type="EC" id="2.7.13.3"/>
    </reaction>
</comment>
<evidence type="ECO:0000256" key="6">
    <source>
        <dbReference type="ARBA" id="ARBA00022679"/>
    </source>
</evidence>
<dbReference type="InterPro" id="IPR000700">
    <property type="entry name" value="PAS-assoc_C"/>
</dbReference>
<dbReference type="EC" id="2.7.13.3" evidence="2"/>
<dbReference type="Gene3D" id="3.30.450.20">
    <property type="entry name" value="PAS domain"/>
    <property type="match status" value="1"/>
</dbReference>
<name>A0A840I048_9PROT</name>
<dbReference type="PROSITE" id="PS50113">
    <property type="entry name" value="PAC"/>
    <property type="match status" value="1"/>
</dbReference>
<comment type="caution">
    <text evidence="13">The sequence shown here is derived from an EMBL/GenBank/DDBJ whole genome shotgun (WGS) entry which is preliminary data.</text>
</comment>
<evidence type="ECO:0000256" key="10">
    <source>
        <dbReference type="ARBA" id="ARBA00022840"/>
    </source>
</evidence>
<protein>
    <recommendedName>
        <fullName evidence="2">histidine kinase</fullName>
        <ecNumber evidence="2">2.7.13.3</ecNumber>
    </recommendedName>
</protein>
<dbReference type="Gene3D" id="3.30.565.10">
    <property type="entry name" value="Histidine kinase-like ATPase, C-terminal domain"/>
    <property type="match status" value="1"/>
</dbReference>
<evidence type="ECO:0000256" key="1">
    <source>
        <dbReference type="ARBA" id="ARBA00000085"/>
    </source>
</evidence>
<evidence type="ECO:0000313" key="14">
    <source>
        <dbReference type="Proteomes" id="UP000563524"/>
    </source>
</evidence>
<dbReference type="PANTHER" id="PTHR41523">
    <property type="entry name" value="TWO-COMPONENT SYSTEM SENSOR PROTEIN"/>
    <property type="match status" value="1"/>
</dbReference>
<dbReference type="SUPFAM" id="SSF55874">
    <property type="entry name" value="ATPase domain of HSP90 chaperone/DNA topoisomerase II/histidine kinase"/>
    <property type="match status" value="1"/>
</dbReference>
<evidence type="ECO:0000256" key="11">
    <source>
        <dbReference type="ARBA" id="ARBA00023026"/>
    </source>
</evidence>
<keyword evidence="6" id="KW-0808">Transferase</keyword>
<gene>
    <name evidence="13" type="ORF">GGQ59_000225</name>
</gene>
<evidence type="ECO:0000313" key="13">
    <source>
        <dbReference type="EMBL" id="MBB4657725.1"/>
    </source>
</evidence>
<dbReference type="CDD" id="cd00130">
    <property type="entry name" value="PAS"/>
    <property type="match status" value="1"/>
</dbReference>
<keyword evidence="11" id="KW-0843">Virulence</keyword>
<keyword evidence="4" id="KW-0285">Flavoprotein</keyword>
<dbReference type="EMBL" id="JACHOB010000001">
    <property type="protein sequence ID" value="MBB4657725.1"/>
    <property type="molecule type" value="Genomic_DNA"/>
</dbReference>
<dbReference type="RefSeq" id="WP_183815056.1">
    <property type="nucleotide sequence ID" value="NZ_JACHOB010000001.1"/>
</dbReference>
<dbReference type="Pfam" id="PF08448">
    <property type="entry name" value="PAS_4"/>
    <property type="match status" value="1"/>
</dbReference>
<evidence type="ECO:0000259" key="12">
    <source>
        <dbReference type="PROSITE" id="PS50113"/>
    </source>
</evidence>
<evidence type="ECO:0000256" key="2">
    <source>
        <dbReference type="ARBA" id="ARBA00012438"/>
    </source>
</evidence>
<feature type="domain" description="PAC" evidence="12">
    <location>
        <begin position="91"/>
        <end position="148"/>
    </location>
</feature>
<keyword evidence="7" id="KW-0677">Repeat</keyword>
<dbReference type="Proteomes" id="UP000563524">
    <property type="component" value="Unassembled WGS sequence"/>
</dbReference>
<evidence type="ECO:0000256" key="5">
    <source>
        <dbReference type="ARBA" id="ARBA00022643"/>
    </source>
</evidence>
<dbReference type="InterPro" id="IPR036890">
    <property type="entry name" value="HATPase_C_sf"/>
</dbReference>
<evidence type="ECO:0000256" key="3">
    <source>
        <dbReference type="ARBA" id="ARBA00022553"/>
    </source>
</evidence>
<dbReference type="InterPro" id="IPR003594">
    <property type="entry name" value="HATPase_dom"/>
</dbReference>
<proteinExistence type="predicted"/>
<dbReference type="NCBIfam" id="TIGR00229">
    <property type="entry name" value="sensory_box"/>
    <property type="match status" value="1"/>
</dbReference>
<dbReference type="GO" id="GO:0005524">
    <property type="term" value="F:ATP binding"/>
    <property type="evidence" value="ECO:0007669"/>
    <property type="project" value="UniProtKB-KW"/>
</dbReference>
<keyword evidence="8" id="KW-0547">Nucleotide-binding</keyword>
<reference evidence="13 14" key="1">
    <citation type="submission" date="2020-08" db="EMBL/GenBank/DDBJ databases">
        <title>Genomic Encyclopedia of Type Strains, Phase IV (KMG-IV): sequencing the most valuable type-strain genomes for metagenomic binning, comparative biology and taxonomic classification.</title>
        <authorList>
            <person name="Goeker M."/>
        </authorList>
    </citation>
    <scope>NUCLEOTIDE SEQUENCE [LARGE SCALE GENOMIC DNA]</scope>
    <source>
        <strain evidence="13 14">DSM 102850</strain>
    </source>
</reference>
<dbReference type="SMART" id="SM00387">
    <property type="entry name" value="HATPase_c"/>
    <property type="match status" value="1"/>
</dbReference>
<dbReference type="PANTHER" id="PTHR41523:SF8">
    <property type="entry name" value="ETHYLENE RESPONSE SENSOR PROTEIN"/>
    <property type="match status" value="1"/>
</dbReference>
<keyword evidence="14" id="KW-1185">Reference proteome</keyword>
<keyword evidence="3" id="KW-0597">Phosphoprotein</keyword>
<dbReference type="InterPro" id="IPR013656">
    <property type="entry name" value="PAS_4"/>
</dbReference>
<dbReference type="Pfam" id="PF02518">
    <property type="entry name" value="HATPase_c"/>
    <property type="match status" value="1"/>
</dbReference>
<evidence type="ECO:0000256" key="8">
    <source>
        <dbReference type="ARBA" id="ARBA00022741"/>
    </source>
</evidence>
<dbReference type="SUPFAM" id="SSF55785">
    <property type="entry name" value="PYP-like sensor domain (PAS domain)"/>
    <property type="match status" value="1"/>
</dbReference>
<dbReference type="InterPro" id="IPR035965">
    <property type="entry name" value="PAS-like_dom_sf"/>
</dbReference>
<dbReference type="Pfam" id="PF07568">
    <property type="entry name" value="HisKA_2"/>
    <property type="match status" value="1"/>
</dbReference>
<dbReference type="SMART" id="SM00911">
    <property type="entry name" value="HWE_HK"/>
    <property type="match status" value="1"/>
</dbReference>
<evidence type="ECO:0000256" key="4">
    <source>
        <dbReference type="ARBA" id="ARBA00022630"/>
    </source>
</evidence>
<dbReference type="GO" id="GO:0004673">
    <property type="term" value="F:protein histidine kinase activity"/>
    <property type="evidence" value="ECO:0007669"/>
    <property type="project" value="UniProtKB-EC"/>
</dbReference>
<evidence type="ECO:0000256" key="7">
    <source>
        <dbReference type="ARBA" id="ARBA00022737"/>
    </source>
</evidence>
<sequence length="367" mass="39530">MPVQNRKPDDANEAALALLGANSTSFLKGVLDASPDCIKIVELDGTLSFMNENGRCAMEIDDFCAVDGAEWPSLWPDDQQPLVESAISAARRGEARRFEAFCPTAKGAPRWWDVSVAPVFGKDGTPERIVSISRDVTNRVERERAVAAHEAGLERLALAQATTLQEKEQLLREKDLLMREVDHRVKNSLGLVGSLLGMQGRTEEDTKVRGALSRASQRVGTIAAIHDRLYRSEASGELDFASYLNGLCADLAASVAGADVRIEVTCDPVTMRADRATVLGLIVSEFVTNAVRHAFGPDGGTIRVVLQKAAVGYRLTVADDGCGLPDGFDPAAAHGLGMRVVASYAARNDWHLEASNQGGARFSITLR</sequence>
<dbReference type="InterPro" id="IPR000014">
    <property type="entry name" value="PAS"/>
</dbReference>